<name>A0AAW2C0A4_9ROSI</name>
<evidence type="ECO:0008006" key="3">
    <source>
        <dbReference type="Google" id="ProtNLM"/>
    </source>
</evidence>
<protein>
    <recommendedName>
        <fullName evidence="3">Ycf15</fullName>
    </recommendedName>
</protein>
<keyword evidence="2" id="KW-1185">Reference proteome</keyword>
<accession>A0AAW2C0A4</accession>
<reference evidence="1 2" key="1">
    <citation type="submission" date="2024-01" db="EMBL/GenBank/DDBJ databases">
        <title>A telomere-to-telomere, gap-free genome of sweet tea (Lithocarpus litseifolius).</title>
        <authorList>
            <person name="Zhou J."/>
        </authorList>
    </citation>
    <scope>NUCLEOTIDE SEQUENCE [LARGE SCALE GENOMIC DNA]</scope>
    <source>
        <strain evidence="1">Zhou-2022a</strain>
        <tissue evidence="1">Leaf</tissue>
    </source>
</reference>
<dbReference type="EMBL" id="JAZDWU010000009">
    <property type="protein sequence ID" value="KAK9991138.1"/>
    <property type="molecule type" value="Genomic_DNA"/>
</dbReference>
<organism evidence="1 2">
    <name type="scientific">Lithocarpus litseifolius</name>
    <dbReference type="NCBI Taxonomy" id="425828"/>
    <lineage>
        <taxon>Eukaryota</taxon>
        <taxon>Viridiplantae</taxon>
        <taxon>Streptophyta</taxon>
        <taxon>Embryophyta</taxon>
        <taxon>Tracheophyta</taxon>
        <taxon>Spermatophyta</taxon>
        <taxon>Magnoliopsida</taxon>
        <taxon>eudicotyledons</taxon>
        <taxon>Gunneridae</taxon>
        <taxon>Pentapetalae</taxon>
        <taxon>rosids</taxon>
        <taxon>fabids</taxon>
        <taxon>Fagales</taxon>
        <taxon>Fagaceae</taxon>
        <taxon>Lithocarpus</taxon>
    </lineage>
</organism>
<comment type="caution">
    <text evidence="1">The sequence shown here is derived from an EMBL/GenBank/DDBJ whole genome shotgun (WGS) entry which is preliminary data.</text>
</comment>
<evidence type="ECO:0000313" key="2">
    <source>
        <dbReference type="Proteomes" id="UP001459277"/>
    </source>
</evidence>
<dbReference type="Proteomes" id="UP001459277">
    <property type="component" value="Unassembled WGS sequence"/>
</dbReference>
<dbReference type="AlphaFoldDB" id="A0AAW2C0A4"/>
<gene>
    <name evidence="1" type="ORF">SO802_026123</name>
</gene>
<evidence type="ECO:0000313" key="1">
    <source>
        <dbReference type="EMBL" id="KAK9991138.1"/>
    </source>
</evidence>
<proteinExistence type="predicted"/>
<sequence length="65" mass="7592">MPFIGHLQPSLWERYQQQVKKWMLALNKNNTNISNGCQEEAAPIESHPCFLFVQSSEVWKFPTRG</sequence>